<feature type="chain" id="PRO_5017229430" evidence="1">
    <location>
        <begin position="33"/>
        <end position="198"/>
    </location>
</feature>
<keyword evidence="1" id="KW-0732">Signal</keyword>
<comment type="caution">
    <text evidence="2">The sequence shown here is derived from an EMBL/GenBank/DDBJ whole genome shotgun (WGS) entry which is preliminary data.</text>
</comment>
<evidence type="ECO:0000313" key="2">
    <source>
        <dbReference type="EMBL" id="RIA55350.1"/>
    </source>
</evidence>
<proteinExistence type="predicted"/>
<dbReference type="RefSeq" id="WP_147361470.1">
    <property type="nucleotide sequence ID" value="NZ_QXDF01000001.1"/>
</dbReference>
<accession>A0A397Q1G9</accession>
<dbReference type="OrthoDB" id="9150143at2"/>
<reference evidence="2 3" key="1">
    <citation type="submission" date="2018-08" db="EMBL/GenBank/DDBJ databases">
        <title>Genomic Encyclopedia of Archaeal and Bacterial Type Strains, Phase II (KMG-II): from individual species to whole genera.</title>
        <authorList>
            <person name="Goeker M."/>
        </authorList>
    </citation>
    <scope>NUCLEOTIDE SEQUENCE [LARGE SCALE GENOMIC DNA]</scope>
    <source>
        <strain evidence="2 3">DSM 5002</strain>
    </source>
</reference>
<feature type="signal peptide" evidence="1">
    <location>
        <begin position="1"/>
        <end position="32"/>
    </location>
</feature>
<evidence type="ECO:0000313" key="3">
    <source>
        <dbReference type="Proteomes" id="UP000266273"/>
    </source>
</evidence>
<name>A0A397Q1G9_9HYPH</name>
<organism evidence="2 3">
    <name type="scientific">Dichotomicrobium thermohalophilum</name>
    <dbReference type="NCBI Taxonomy" id="933063"/>
    <lineage>
        <taxon>Bacteria</taxon>
        <taxon>Pseudomonadati</taxon>
        <taxon>Pseudomonadota</taxon>
        <taxon>Alphaproteobacteria</taxon>
        <taxon>Hyphomicrobiales</taxon>
        <taxon>Hyphomicrobiaceae</taxon>
        <taxon>Dichotomicrobium</taxon>
    </lineage>
</organism>
<keyword evidence="3" id="KW-1185">Reference proteome</keyword>
<sequence length="198" mass="22020">MHTQVHPSYRGIALFFASLLVGLAASLAAATAGTQTFERPTYKGDRLDWCLNWGKGCGRQAANAYCKLRGFQRATDFSQASNIGKSISTRLIGTGAVCDQDFCDGFRRITCFKPSPTIRTFRRPKWQGDRLDWCLNWGRDCGKPAANAYCKKRGFDSAVGFKKASNIGNRRPTRLITTGAVCDQGHCDGFRFIRCRKD</sequence>
<dbReference type="EMBL" id="QXDF01000001">
    <property type="protein sequence ID" value="RIA55350.1"/>
    <property type="molecule type" value="Genomic_DNA"/>
</dbReference>
<protein>
    <submittedName>
        <fullName evidence="2">Uncharacterized protein</fullName>
    </submittedName>
</protein>
<evidence type="ECO:0000256" key="1">
    <source>
        <dbReference type="SAM" id="SignalP"/>
    </source>
</evidence>
<gene>
    <name evidence="2" type="ORF">BXY53_0412</name>
</gene>
<dbReference type="Proteomes" id="UP000266273">
    <property type="component" value="Unassembled WGS sequence"/>
</dbReference>
<dbReference type="AlphaFoldDB" id="A0A397Q1G9"/>